<organism evidence="12">
    <name type="scientific">Fonticula alba</name>
    <name type="common">Slime mold</name>
    <dbReference type="NCBI Taxonomy" id="691883"/>
    <lineage>
        <taxon>Eukaryota</taxon>
        <taxon>Rotosphaerida</taxon>
        <taxon>Fonticulaceae</taxon>
        <taxon>Fonticula</taxon>
    </lineage>
</organism>
<evidence type="ECO:0000256" key="1">
    <source>
        <dbReference type="ARBA" id="ARBA00009063"/>
    </source>
</evidence>
<dbReference type="GO" id="GO:0005794">
    <property type="term" value="C:Golgi apparatus"/>
    <property type="evidence" value="ECO:0007669"/>
    <property type="project" value="UniProtKB-SubCell"/>
</dbReference>
<sequence length="247" mass="27553">MSDDPFFAVKDDVERVTRQVLEQRAQWNKLLGITDLANPTPHFTDLVNELQNNIETIEYDLQDLEETIVIVEANPHKFRLAPGELAARRSFVANTRAVIQETRAELSGPKYQSKLAADKRKALTQAAKSPGLLAREANQRATNERVLAEGGQDLQQIVKTQDLTLEKISSTVQNLRIVAEAIGEEVDLHNRMLDDLEADVENTTNRINHTMSSMTKVFKDAKSNKSMLVIACLIITIIILAILAVAL</sequence>
<dbReference type="Pfam" id="PF09177">
    <property type="entry name" value="STX6_10_61_N"/>
    <property type="match status" value="1"/>
</dbReference>
<evidence type="ECO:0000256" key="8">
    <source>
        <dbReference type="ARBA" id="ARBA00037801"/>
    </source>
</evidence>
<dbReference type="FunFam" id="1.20.58.90:FF:000004">
    <property type="entry name" value="Syntaxin 10"/>
    <property type="match status" value="1"/>
</dbReference>
<dbReference type="EMBL" id="KB932201">
    <property type="protein sequence ID" value="KCV73442.1"/>
    <property type="molecule type" value="Genomic_DNA"/>
</dbReference>
<dbReference type="SUPFAM" id="SSF47661">
    <property type="entry name" value="t-snare proteins"/>
    <property type="match status" value="1"/>
</dbReference>
<evidence type="ECO:0000313" key="12">
    <source>
        <dbReference type="EMBL" id="KCV73442.1"/>
    </source>
</evidence>
<dbReference type="OrthoDB" id="546861at2759"/>
<dbReference type="InterPro" id="IPR015260">
    <property type="entry name" value="Syntaxin-6/10/61_N"/>
</dbReference>
<comment type="similarity">
    <text evidence="1">Belongs to the syntaxin family.</text>
</comment>
<dbReference type="AlphaFoldDB" id="A0A058ZIV2"/>
<proteinExistence type="inferred from homology"/>
<dbReference type="Proteomes" id="UP000030693">
    <property type="component" value="Unassembled WGS sequence"/>
</dbReference>
<keyword evidence="13" id="KW-1185">Reference proteome</keyword>
<protein>
    <recommendedName>
        <fullName evidence="11">t-SNARE coiled-coil homology domain-containing protein</fullName>
    </recommendedName>
</protein>
<comment type="subcellular location">
    <subcellularLocation>
        <location evidence="8">Golgi apparatus</location>
        <location evidence="8">trans-Golgi network membrane</location>
        <topology evidence="8">Single-pass type IV membrane protein</topology>
    </subcellularLocation>
</comment>
<dbReference type="CDD" id="cd21443">
    <property type="entry name" value="SNARE_NTD_STX6_STX10"/>
    <property type="match status" value="1"/>
</dbReference>
<reference evidence="12" key="1">
    <citation type="submission" date="2013-04" db="EMBL/GenBank/DDBJ databases">
        <title>The Genome Sequence of Fonticula alba ATCC 38817.</title>
        <authorList>
            <consortium name="The Broad Institute Genomics Platform"/>
            <person name="Russ C."/>
            <person name="Cuomo C."/>
            <person name="Burger G."/>
            <person name="Gray M.W."/>
            <person name="Holland P.W.H."/>
            <person name="King N."/>
            <person name="Lang F.B.F."/>
            <person name="Roger A.J."/>
            <person name="Ruiz-Trillo I."/>
            <person name="Brown M."/>
            <person name="Walker B."/>
            <person name="Young S."/>
            <person name="Zeng Q."/>
            <person name="Gargeya S."/>
            <person name="Fitzgerald M."/>
            <person name="Haas B."/>
            <person name="Abouelleil A."/>
            <person name="Allen A.W."/>
            <person name="Alvarado L."/>
            <person name="Arachchi H.M."/>
            <person name="Berlin A.M."/>
            <person name="Chapman S.B."/>
            <person name="Gainer-Dewar J."/>
            <person name="Goldberg J."/>
            <person name="Griggs A."/>
            <person name="Gujja S."/>
            <person name="Hansen M."/>
            <person name="Howarth C."/>
            <person name="Imamovic A."/>
            <person name="Ireland A."/>
            <person name="Larimer J."/>
            <person name="McCowan C."/>
            <person name="Murphy C."/>
            <person name="Pearson M."/>
            <person name="Poon T.W."/>
            <person name="Priest M."/>
            <person name="Roberts A."/>
            <person name="Saif S."/>
            <person name="Shea T."/>
            <person name="Sisk P."/>
            <person name="Sykes S."/>
            <person name="Wortman J."/>
            <person name="Nusbaum C."/>
            <person name="Birren B."/>
        </authorList>
    </citation>
    <scope>NUCLEOTIDE SEQUENCE [LARGE SCALE GENOMIC DNA]</scope>
    <source>
        <strain evidence="12">ATCC 38817</strain>
    </source>
</reference>
<keyword evidence="3 10" id="KW-0812">Transmembrane</keyword>
<gene>
    <name evidence="12" type="ORF">H696_00978</name>
</gene>
<dbReference type="eggNOG" id="KOG3202">
    <property type="taxonomic scope" value="Eukaryota"/>
</dbReference>
<evidence type="ECO:0000256" key="7">
    <source>
        <dbReference type="ARBA" id="ARBA00023136"/>
    </source>
</evidence>
<dbReference type="SUPFAM" id="SSF58038">
    <property type="entry name" value="SNARE fusion complex"/>
    <property type="match status" value="1"/>
</dbReference>
<feature type="transmembrane region" description="Helical" evidence="10">
    <location>
        <begin position="226"/>
        <end position="246"/>
    </location>
</feature>
<evidence type="ECO:0000256" key="6">
    <source>
        <dbReference type="ARBA" id="ARBA00023034"/>
    </source>
</evidence>
<dbReference type="OMA" id="ERASDCC"/>
<keyword evidence="9" id="KW-0175">Coiled coil</keyword>
<feature type="coiled-coil region" evidence="9">
    <location>
        <begin position="47"/>
        <end position="74"/>
    </location>
</feature>
<dbReference type="Gene3D" id="1.20.5.110">
    <property type="match status" value="1"/>
</dbReference>
<evidence type="ECO:0000256" key="3">
    <source>
        <dbReference type="ARBA" id="ARBA00022692"/>
    </source>
</evidence>
<dbReference type="GeneID" id="20525703"/>
<dbReference type="STRING" id="691883.A0A058ZIV2"/>
<keyword evidence="5 10" id="KW-1133">Transmembrane helix</keyword>
<evidence type="ECO:0000259" key="11">
    <source>
        <dbReference type="PROSITE" id="PS50192"/>
    </source>
</evidence>
<keyword evidence="7 10" id="KW-0472">Membrane</keyword>
<dbReference type="SMART" id="SM00397">
    <property type="entry name" value="t_SNARE"/>
    <property type="match status" value="1"/>
</dbReference>
<dbReference type="GO" id="GO:0015031">
    <property type="term" value="P:protein transport"/>
    <property type="evidence" value="ECO:0007669"/>
    <property type="project" value="UniProtKB-KW"/>
</dbReference>
<dbReference type="Gene3D" id="1.20.58.90">
    <property type="match status" value="1"/>
</dbReference>
<evidence type="ECO:0000256" key="10">
    <source>
        <dbReference type="SAM" id="Phobius"/>
    </source>
</evidence>
<keyword evidence="4" id="KW-0653">Protein transport</keyword>
<dbReference type="PROSITE" id="PS50192">
    <property type="entry name" value="T_SNARE"/>
    <property type="match status" value="1"/>
</dbReference>
<dbReference type="InterPro" id="IPR010989">
    <property type="entry name" value="SNARE"/>
</dbReference>
<evidence type="ECO:0000256" key="4">
    <source>
        <dbReference type="ARBA" id="ARBA00022927"/>
    </source>
</evidence>
<dbReference type="RefSeq" id="XP_009493143.1">
    <property type="nucleotide sequence ID" value="XM_009494868.1"/>
</dbReference>
<dbReference type="InterPro" id="IPR000727">
    <property type="entry name" value="T_SNARE_dom"/>
</dbReference>
<dbReference type="PANTHER" id="PTHR12791">
    <property type="entry name" value="GOLGI SNARE BET1-RELATED"/>
    <property type="match status" value="1"/>
</dbReference>
<evidence type="ECO:0000256" key="2">
    <source>
        <dbReference type="ARBA" id="ARBA00022448"/>
    </source>
</evidence>
<dbReference type="GO" id="GO:0016020">
    <property type="term" value="C:membrane"/>
    <property type="evidence" value="ECO:0007669"/>
    <property type="project" value="InterPro"/>
</dbReference>
<dbReference type="GO" id="GO:0048193">
    <property type="term" value="P:Golgi vesicle transport"/>
    <property type="evidence" value="ECO:0007669"/>
    <property type="project" value="InterPro"/>
</dbReference>
<feature type="domain" description="T-SNARE coiled-coil homology" evidence="11">
    <location>
        <begin position="155"/>
        <end position="217"/>
    </location>
</feature>
<keyword evidence="2" id="KW-0813">Transport</keyword>
<accession>A0A058ZIV2</accession>
<evidence type="ECO:0000256" key="9">
    <source>
        <dbReference type="SAM" id="Coils"/>
    </source>
</evidence>
<feature type="coiled-coil region" evidence="9">
    <location>
        <begin position="179"/>
        <end position="213"/>
    </location>
</feature>
<evidence type="ECO:0000256" key="5">
    <source>
        <dbReference type="ARBA" id="ARBA00022989"/>
    </source>
</evidence>
<dbReference type="Pfam" id="PF05739">
    <property type="entry name" value="SNARE"/>
    <property type="match status" value="1"/>
</dbReference>
<name>A0A058ZIV2_FONAL</name>
<evidence type="ECO:0000313" key="13">
    <source>
        <dbReference type="Proteomes" id="UP000030693"/>
    </source>
</evidence>
<keyword evidence="6" id="KW-0333">Golgi apparatus</keyword>